<dbReference type="SUPFAM" id="SSF102114">
    <property type="entry name" value="Radical SAM enzymes"/>
    <property type="match status" value="1"/>
</dbReference>
<dbReference type="CDD" id="cd01335">
    <property type="entry name" value="Radical_SAM"/>
    <property type="match status" value="1"/>
</dbReference>
<evidence type="ECO:0000256" key="4">
    <source>
        <dbReference type="ARBA" id="ARBA00022485"/>
    </source>
</evidence>
<name>A0A9D2C782_9FIRM</name>
<dbReference type="InterPro" id="IPR038135">
    <property type="entry name" value="Methylthiotransferase_N_sf"/>
</dbReference>
<evidence type="ECO:0000256" key="3">
    <source>
        <dbReference type="ARBA" id="ARBA00013273"/>
    </source>
</evidence>
<feature type="compositionally biased region" description="Basic and acidic residues" evidence="16">
    <location>
        <begin position="145"/>
        <end position="175"/>
    </location>
</feature>
<reference evidence="19" key="2">
    <citation type="submission" date="2021-04" db="EMBL/GenBank/DDBJ databases">
        <authorList>
            <person name="Gilroy R."/>
        </authorList>
    </citation>
    <scope>NUCLEOTIDE SEQUENCE</scope>
    <source>
        <strain evidence="19">ChiSxjej3B15-24422</strain>
    </source>
</reference>
<dbReference type="Pfam" id="PF04055">
    <property type="entry name" value="Radical_SAM"/>
    <property type="match status" value="1"/>
</dbReference>
<evidence type="ECO:0000256" key="12">
    <source>
        <dbReference type="ARBA" id="ARBA00031213"/>
    </source>
</evidence>
<dbReference type="PROSITE" id="PS01278">
    <property type="entry name" value="MTTASE_RADICAL"/>
    <property type="match status" value="1"/>
</dbReference>
<dbReference type="FunFam" id="3.80.30.20:FF:000001">
    <property type="entry name" value="tRNA-2-methylthio-N(6)-dimethylallyladenosine synthase 2"/>
    <property type="match status" value="1"/>
</dbReference>
<feature type="region of interest" description="Disordered" evidence="16">
    <location>
        <begin position="119"/>
        <end position="188"/>
    </location>
</feature>
<dbReference type="NCBIfam" id="TIGR00089">
    <property type="entry name" value="MiaB/RimO family radical SAM methylthiotransferase"/>
    <property type="match status" value="1"/>
</dbReference>
<evidence type="ECO:0000313" key="20">
    <source>
        <dbReference type="Proteomes" id="UP000824007"/>
    </source>
</evidence>
<dbReference type="InterPro" id="IPR034557">
    <property type="entry name" value="ThrcA_tRNA_MEthiotransferase"/>
</dbReference>
<comment type="function">
    <text evidence="2">Catalyzes the methylthiolation of N6-threonylcarbamoyladenosine (t(6)A), leading to the formation of 2-methylthio-N6-threonylcarbamoyladenosine (ms(2)t(6)A) at position 37 in tRNAs that read codons beginning with adenine.</text>
</comment>
<evidence type="ECO:0000313" key="19">
    <source>
        <dbReference type="EMBL" id="HIY61178.1"/>
    </source>
</evidence>
<evidence type="ECO:0000256" key="1">
    <source>
        <dbReference type="ARBA" id="ARBA00001966"/>
    </source>
</evidence>
<evidence type="ECO:0000256" key="15">
    <source>
        <dbReference type="ARBA" id="ARBA00069898"/>
    </source>
</evidence>
<dbReference type="Pfam" id="PF00919">
    <property type="entry name" value="UPF0004"/>
    <property type="match status" value="1"/>
</dbReference>
<keyword evidence="10" id="KW-0408">Iron</keyword>
<evidence type="ECO:0000256" key="2">
    <source>
        <dbReference type="ARBA" id="ARBA00002399"/>
    </source>
</evidence>
<dbReference type="GO" id="GO:0046872">
    <property type="term" value="F:metal ion binding"/>
    <property type="evidence" value="ECO:0007669"/>
    <property type="project" value="UniProtKB-KW"/>
</dbReference>
<dbReference type="PROSITE" id="PS51918">
    <property type="entry name" value="RADICAL_SAM"/>
    <property type="match status" value="1"/>
</dbReference>
<dbReference type="AlphaFoldDB" id="A0A9D2C782"/>
<evidence type="ECO:0000259" key="17">
    <source>
        <dbReference type="PROSITE" id="PS51449"/>
    </source>
</evidence>
<evidence type="ECO:0000256" key="10">
    <source>
        <dbReference type="ARBA" id="ARBA00023004"/>
    </source>
</evidence>
<evidence type="ECO:0000256" key="14">
    <source>
        <dbReference type="ARBA" id="ARBA00061574"/>
    </source>
</evidence>
<dbReference type="EMBL" id="DXDD01000135">
    <property type="protein sequence ID" value="HIY61178.1"/>
    <property type="molecule type" value="Genomic_DNA"/>
</dbReference>
<dbReference type="PANTHER" id="PTHR43020">
    <property type="entry name" value="CDK5 REGULATORY SUBUNIT-ASSOCIATED PROTEIN 1"/>
    <property type="match status" value="1"/>
</dbReference>
<evidence type="ECO:0000259" key="18">
    <source>
        <dbReference type="PROSITE" id="PS51918"/>
    </source>
</evidence>
<gene>
    <name evidence="19" type="primary">mtaB</name>
    <name evidence="19" type="ORF">H9831_10955</name>
</gene>
<dbReference type="GO" id="GO:0035597">
    <property type="term" value="F:tRNA-2-methylthio-N(6)-dimethylallyladenosine(37) synthase activity"/>
    <property type="evidence" value="ECO:0007669"/>
    <property type="project" value="TreeGrafter"/>
</dbReference>
<comment type="catalytic activity">
    <reaction evidence="13">
        <text>N(6)-L-threonylcarbamoyladenosine(37) in tRNA + (sulfur carrier)-SH + AH2 + 2 S-adenosyl-L-methionine = 2-methylsulfanyl-N(6)-L-threonylcarbamoyladenosine(37) in tRNA + (sulfur carrier)-H + 5'-deoxyadenosine + L-methionine + A + S-adenosyl-L-homocysteine + 2 H(+)</text>
        <dbReference type="Rhea" id="RHEA:37075"/>
        <dbReference type="Rhea" id="RHEA-COMP:10163"/>
        <dbReference type="Rhea" id="RHEA-COMP:11092"/>
        <dbReference type="Rhea" id="RHEA-COMP:14737"/>
        <dbReference type="Rhea" id="RHEA-COMP:14739"/>
        <dbReference type="ChEBI" id="CHEBI:13193"/>
        <dbReference type="ChEBI" id="CHEBI:15378"/>
        <dbReference type="ChEBI" id="CHEBI:17319"/>
        <dbReference type="ChEBI" id="CHEBI:17499"/>
        <dbReference type="ChEBI" id="CHEBI:29917"/>
        <dbReference type="ChEBI" id="CHEBI:57844"/>
        <dbReference type="ChEBI" id="CHEBI:57856"/>
        <dbReference type="ChEBI" id="CHEBI:59789"/>
        <dbReference type="ChEBI" id="CHEBI:64428"/>
        <dbReference type="ChEBI" id="CHEBI:74418"/>
        <dbReference type="ChEBI" id="CHEBI:74420"/>
        <dbReference type="EC" id="2.8.4.5"/>
    </reaction>
</comment>
<sequence>MKSVALHNLGCKVNAYELEAIGQKLQEKGYRIVPFDSEADIYIVNTCTVTNIADRKSRQMLHRAKKRNPEAVVVAVGCYVQTGKEKALLDESIDLAVGNNRKKELPEILDEFLKKREEGRKGGQAAGPEQEPGAGKGQAAGTDRQTADRQAADAAAEKTLDHRSVADMDRERDYEEMLPEPEEAVPEKRLPEDHTRAYLKIQDGCNQFCSYCIIPYARGRVRSRKPENVLREVRLLAAAGCREVVLTGIHISSYGMDFIRKTDGDYLAGGSDLRRTAQERQYLLNLVREIAGVEGIERIRLGSLEPRIITREFAEGLAALPQVCPHFHLSLQSGCDATLKRMNRHYTAEEYYEKVRLLREIFERPAITTDVIVGFPGETEEEFAATQAFLEKVHFFEMHVFKYSVRQGTAAAAMPDQVPEQVKNERSARLLELESRMSRQYREAYIGKEITVLTEDCLPLSGKGWRLGHTKTYVKAAFPEELAGRNELVTGRATGFLTDEILRMEPRTESI</sequence>
<evidence type="ECO:0000256" key="16">
    <source>
        <dbReference type="SAM" id="MobiDB-lite"/>
    </source>
</evidence>
<keyword evidence="7" id="KW-0949">S-adenosyl-L-methionine</keyword>
<keyword evidence="6" id="KW-0808">Transferase</keyword>
<dbReference type="InterPro" id="IPR006638">
    <property type="entry name" value="Elp3/MiaA/NifB-like_rSAM"/>
</dbReference>
<dbReference type="GO" id="GO:0035598">
    <property type="term" value="F:tRNA (N(6)-L-threonylcarbamoyladenosine(37)-C(2))-methylthiotransferase activity"/>
    <property type="evidence" value="ECO:0007669"/>
    <property type="project" value="UniProtKB-EC"/>
</dbReference>
<dbReference type="GO" id="GO:0005829">
    <property type="term" value="C:cytosol"/>
    <property type="evidence" value="ECO:0007669"/>
    <property type="project" value="TreeGrafter"/>
</dbReference>
<reference evidence="19" key="1">
    <citation type="journal article" date="2021" name="PeerJ">
        <title>Extensive microbial diversity within the chicken gut microbiome revealed by metagenomics and culture.</title>
        <authorList>
            <person name="Gilroy R."/>
            <person name="Ravi A."/>
            <person name="Getino M."/>
            <person name="Pursley I."/>
            <person name="Horton D.L."/>
            <person name="Alikhan N.F."/>
            <person name="Baker D."/>
            <person name="Gharbi K."/>
            <person name="Hall N."/>
            <person name="Watson M."/>
            <person name="Adriaenssens E.M."/>
            <person name="Foster-Nyarko E."/>
            <person name="Jarju S."/>
            <person name="Secka A."/>
            <person name="Antonio M."/>
            <person name="Oren A."/>
            <person name="Chaudhuri R.R."/>
            <person name="La Ragione R."/>
            <person name="Hildebrand F."/>
            <person name="Pallen M.J."/>
        </authorList>
    </citation>
    <scope>NUCLEOTIDE SEQUENCE</scope>
    <source>
        <strain evidence="19">ChiSxjej3B15-24422</strain>
    </source>
</reference>
<comment type="cofactor">
    <cofactor evidence="1">
        <name>[4Fe-4S] cluster</name>
        <dbReference type="ChEBI" id="CHEBI:49883"/>
    </cofactor>
</comment>
<keyword evidence="9" id="KW-0479">Metal-binding</keyword>
<comment type="caution">
    <text evidence="19">The sequence shown here is derived from an EMBL/GenBank/DDBJ whole genome shotgun (WGS) entry which is preliminary data.</text>
</comment>
<dbReference type="InterPro" id="IPR013848">
    <property type="entry name" value="Methylthiotransferase_N"/>
</dbReference>
<accession>A0A9D2C782</accession>
<dbReference type="SFLD" id="SFLDG01082">
    <property type="entry name" value="B12-binding_domain_containing"/>
    <property type="match status" value="1"/>
</dbReference>
<keyword evidence="4" id="KW-0004">4Fe-4S</keyword>
<dbReference type="NCBIfam" id="TIGR01579">
    <property type="entry name" value="MiaB-like-C"/>
    <property type="match status" value="1"/>
</dbReference>
<dbReference type="EC" id="2.8.4.5" evidence="3"/>
<dbReference type="SMART" id="SM00729">
    <property type="entry name" value="Elp3"/>
    <property type="match status" value="1"/>
</dbReference>
<feature type="domain" description="Radical SAM core" evidence="18">
    <location>
        <begin position="191"/>
        <end position="442"/>
    </location>
</feature>
<dbReference type="SFLD" id="SFLDS00029">
    <property type="entry name" value="Radical_SAM"/>
    <property type="match status" value="1"/>
</dbReference>
<dbReference type="InterPro" id="IPR005839">
    <property type="entry name" value="Methylthiotransferase"/>
</dbReference>
<dbReference type="GO" id="GO:0051539">
    <property type="term" value="F:4 iron, 4 sulfur cluster binding"/>
    <property type="evidence" value="ECO:0007669"/>
    <property type="project" value="UniProtKB-KW"/>
</dbReference>
<dbReference type="InterPro" id="IPR006467">
    <property type="entry name" value="MiaB-like_bact"/>
</dbReference>
<comment type="similarity">
    <text evidence="14">Belongs to the methylthiotransferase family. MtaB subfamily.</text>
</comment>
<dbReference type="InterPro" id="IPR058240">
    <property type="entry name" value="rSAM_sf"/>
</dbReference>
<keyword evidence="11" id="KW-0411">Iron-sulfur</keyword>
<dbReference type="Gene3D" id="3.80.30.20">
    <property type="entry name" value="tm_1862 like domain"/>
    <property type="match status" value="1"/>
</dbReference>
<evidence type="ECO:0000256" key="9">
    <source>
        <dbReference type="ARBA" id="ARBA00022723"/>
    </source>
</evidence>
<evidence type="ECO:0000256" key="8">
    <source>
        <dbReference type="ARBA" id="ARBA00022694"/>
    </source>
</evidence>
<evidence type="ECO:0000256" key="7">
    <source>
        <dbReference type="ARBA" id="ARBA00022691"/>
    </source>
</evidence>
<dbReference type="PROSITE" id="PS51449">
    <property type="entry name" value="MTTASE_N"/>
    <property type="match status" value="1"/>
</dbReference>
<keyword evidence="5" id="KW-0963">Cytoplasm</keyword>
<dbReference type="SFLD" id="SFLDG01061">
    <property type="entry name" value="methylthiotransferase"/>
    <property type="match status" value="1"/>
</dbReference>
<organism evidence="19 20">
    <name type="scientific">Candidatus Eisenbergiella pullistercoris</name>
    <dbReference type="NCBI Taxonomy" id="2838555"/>
    <lineage>
        <taxon>Bacteria</taxon>
        <taxon>Bacillati</taxon>
        <taxon>Bacillota</taxon>
        <taxon>Clostridia</taxon>
        <taxon>Lachnospirales</taxon>
        <taxon>Lachnospiraceae</taxon>
        <taxon>Eisenbergiella</taxon>
    </lineage>
</organism>
<dbReference type="Gene3D" id="3.40.50.12160">
    <property type="entry name" value="Methylthiotransferase, N-terminal domain"/>
    <property type="match status" value="1"/>
</dbReference>
<keyword evidence="8" id="KW-0819">tRNA processing</keyword>
<evidence type="ECO:0000256" key="11">
    <source>
        <dbReference type="ARBA" id="ARBA00023014"/>
    </source>
</evidence>
<dbReference type="PANTHER" id="PTHR43020:SF2">
    <property type="entry name" value="MITOCHONDRIAL TRNA METHYLTHIOTRANSFERASE CDK5RAP1"/>
    <property type="match status" value="1"/>
</dbReference>
<dbReference type="FunFam" id="3.40.50.12160:FF:000004">
    <property type="entry name" value="Threonylcarbamoyladenosine tRNA methylthiotransferase MtaB"/>
    <property type="match status" value="1"/>
</dbReference>
<evidence type="ECO:0000256" key="13">
    <source>
        <dbReference type="ARBA" id="ARBA00051661"/>
    </source>
</evidence>
<dbReference type="InterPro" id="IPR007197">
    <property type="entry name" value="rSAM"/>
</dbReference>
<evidence type="ECO:0000256" key="5">
    <source>
        <dbReference type="ARBA" id="ARBA00022490"/>
    </source>
</evidence>
<proteinExistence type="inferred from homology"/>
<evidence type="ECO:0000256" key="6">
    <source>
        <dbReference type="ARBA" id="ARBA00022679"/>
    </source>
</evidence>
<feature type="domain" description="MTTase N-terminal" evidence="17">
    <location>
        <begin position="2"/>
        <end position="114"/>
    </location>
</feature>
<dbReference type="InterPro" id="IPR023404">
    <property type="entry name" value="rSAM_horseshoe"/>
</dbReference>
<dbReference type="Proteomes" id="UP000824007">
    <property type="component" value="Unassembled WGS sequence"/>
</dbReference>
<dbReference type="SFLD" id="SFLDF00295">
    <property type="entry name" value="threonylcarbamoyladenosine_tRN"/>
    <property type="match status" value="1"/>
</dbReference>
<protein>
    <recommendedName>
        <fullName evidence="15">Threonylcarbamoyladenosine tRNA methylthiotransferase MtaB</fullName>
        <ecNumber evidence="3">2.8.4.5</ecNumber>
    </recommendedName>
    <alternativeName>
        <fullName evidence="12">tRNA-t(6)A37 methylthiotransferase</fullName>
    </alternativeName>
</protein>
<dbReference type="InterPro" id="IPR020612">
    <property type="entry name" value="Methylthiotransferase_CS"/>
</dbReference>